<evidence type="ECO:0000256" key="11">
    <source>
        <dbReference type="SAM" id="MobiDB-lite"/>
    </source>
</evidence>
<dbReference type="EC" id="2.7.11.1" evidence="1"/>
<evidence type="ECO:0000259" key="12">
    <source>
        <dbReference type="PROSITE" id="PS50011"/>
    </source>
</evidence>
<organism evidence="14 15">
    <name type="scientific">Macrophomina phaseolina</name>
    <dbReference type="NCBI Taxonomy" id="35725"/>
    <lineage>
        <taxon>Eukaryota</taxon>
        <taxon>Fungi</taxon>
        <taxon>Dikarya</taxon>
        <taxon>Ascomycota</taxon>
        <taxon>Pezizomycotina</taxon>
        <taxon>Dothideomycetes</taxon>
        <taxon>Dothideomycetes incertae sedis</taxon>
        <taxon>Botryosphaeriales</taxon>
        <taxon>Botryosphaeriaceae</taxon>
        <taxon>Macrophomina</taxon>
    </lineage>
</organism>
<dbReference type="PIRSF" id="PIRSF000660">
    <property type="entry name" value="Ser/Thr_PK_GCN2"/>
    <property type="match status" value="1"/>
</dbReference>
<keyword evidence="3" id="KW-0808">Transferase</keyword>
<comment type="similarity">
    <text evidence="7">Belongs to the protein kinase superfamily. Ser/Thr protein kinase family. GCN2 subfamily.</text>
</comment>
<dbReference type="SMART" id="SM00220">
    <property type="entry name" value="S_TKc"/>
    <property type="match status" value="2"/>
</dbReference>
<dbReference type="SUPFAM" id="SSF56112">
    <property type="entry name" value="Protein kinase-like (PK-like)"/>
    <property type="match status" value="2"/>
</dbReference>
<evidence type="ECO:0000256" key="9">
    <source>
        <dbReference type="ARBA" id="ARBA00048679"/>
    </source>
</evidence>
<dbReference type="InterPro" id="IPR016255">
    <property type="entry name" value="Gcn2"/>
</dbReference>
<feature type="domain" description="RWD" evidence="13">
    <location>
        <begin position="57"/>
        <end position="165"/>
    </location>
</feature>
<evidence type="ECO:0000256" key="7">
    <source>
        <dbReference type="ARBA" id="ARBA00037982"/>
    </source>
</evidence>
<dbReference type="PROSITE" id="PS00107">
    <property type="entry name" value="PROTEIN_KINASE_ATP"/>
    <property type="match status" value="1"/>
</dbReference>
<evidence type="ECO:0000313" key="14">
    <source>
        <dbReference type="EMBL" id="KAH7051021.1"/>
    </source>
</evidence>
<dbReference type="CDD" id="cd14046">
    <property type="entry name" value="STKc_EIF2AK4_GCN2_rpt2"/>
    <property type="match status" value="1"/>
</dbReference>
<dbReference type="EMBL" id="JAGTJR010000012">
    <property type="protein sequence ID" value="KAH7051021.1"/>
    <property type="molecule type" value="Genomic_DNA"/>
</dbReference>
<keyword evidence="15" id="KW-1185">Reference proteome</keyword>
<evidence type="ECO:0000313" key="15">
    <source>
        <dbReference type="Proteomes" id="UP000774617"/>
    </source>
</evidence>
<dbReference type="PROSITE" id="PS00108">
    <property type="entry name" value="PROTEIN_KINASE_ST"/>
    <property type="match status" value="1"/>
</dbReference>
<evidence type="ECO:0000256" key="10">
    <source>
        <dbReference type="PROSITE-ProRule" id="PRU10141"/>
    </source>
</evidence>
<protein>
    <recommendedName>
        <fullName evidence="1">non-specific serine/threonine protein kinase</fullName>
        <ecNumber evidence="1">2.7.11.1</ecNumber>
    </recommendedName>
</protein>
<evidence type="ECO:0000256" key="1">
    <source>
        <dbReference type="ARBA" id="ARBA00012513"/>
    </source>
</evidence>
<evidence type="ECO:0000256" key="5">
    <source>
        <dbReference type="ARBA" id="ARBA00022777"/>
    </source>
</evidence>
<dbReference type="CDD" id="cd23823">
    <property type="entry name" value="RWD_GCN2"/>
    <property type="match status" value="1"/>
</dbReference>
<dbReference type="PROSITE" id="PS50908">
    <property type="entry name" value="RWD"/>
    <property type="match status" value="1"/>
</dbReference>
<feature type="region of interest" description="Disordered" evidence="11">
    <location>
        <begin position="190"/>
        <end position="213"/>
    </location>
</feature>
<dbReference type="InterPro" id="IPR036621">
    <property type="entry name" value="Anticodon-bd_dom_sf"/>
</dbReference>
<name>A0ABQ8GE78_9PEZI</name>
<evidence type="ECO:0000256" key="8">
    <source>
        <dbReference type="ARBA" id="ARBA00047899"/>
    </source>
</evidence>
<dbReference type="Gene3D" id="1.10.510.10">
    <property type="entry name" value="Transferase(Phosphotransferase) domain 1"/>
    <property type="match status" value="2"/>
</dbReference>
<dbReference type="Pfam" id="PF00069">
    <property type="entry name" value="Pkinase"/>
    <property type="match status" value="3"/>
</dbReference>
<feature type="region of interest" description="Disordered" evidence="11">
    <location>
        <begin position="1482"/>
        <end position="1516"/>
    </location>
</feature>
<proteinExistence type="inferred from homology"/>
<sequence>MAPTKSPRKKIVNPRTPTKANGAPTLRASRATGPDFVDPAAPAPSPAMANYAQAQADEIEALKAIYMDDYEDVEIKGAWSKTSDRAFRLSLKASSNPDINALLSVHLTATYPKTAPLLKLESTNGLRTKTKNSLEKLIEAKPKEYLGEVMIHEIASEILDVLEDAVVDRQEDEAMPSLEEERAVHEAAAEELARKQEEEKKRKLEEEQAEEDRIFMHMVDQEKRRQEEQKRKSRVTAAAVVGPSLIHGTSCRIFAPPTAMLILAELEKSPMRLIRRGPVTEVYAAIHQSSSFALKKANVKADKHPVRVKKLVEEFDQAMEDLRTVSHENVITILDFRIDRAPEGAEWNICILSDFADKGSLTDLFRIVDAFSADKVRSWTIDLLQGLDYLHRSGVIHKRVHPGNVLFCEPADGGALYVKLADGGFQDCLHNAIDAARGVEKAESARSAYWTAPELQDGSGRPSRKTDIWDLGIVFLQMLFGLDTPQKYSSPGSLMEDVEVSAPLEEMIRKFFKPDPKKRPSAFELMPSEFLRTDAPVYSSLPSSPSRIRLHSTSSSIPISGRRLRRESSSYEGSYGNGPFSRYASDWVELGRLGRGGYGEVVKARNKLDGGVYAIKKIRQNAASALSDVLSEVMLLSKMNHPYVVRYYSAWPENDYANAVDTETETESVVVTEDTVSQSGPNIEFTRSNTGGLDFISSGINIEFGDDSDYADDDSEDESFDDASESGTGTAETKSPLKLKRTTSGSRSRPIRTTLYIQMEFCERQTLRDLIHHGLYNDSNQCWRLLRQIVEGLVHIHSHGVIHRDLKPDNIFIDTANNPRIGDFGLATSGQYQIADKAAATGSVASNAQGEQTRSVGTTFYVAPELKSGVGGTYDNKVDMYSLGIIFFEMCYPLKTGAERAEVITQLRKKDHTLPSVFHSERALQGEIILSLINHRPSERPSSKKLLHERKIPHEIGDETVRLALEGLSDPKSPYYHKMLSALFAEGANKQLQVKDFTWDLNASNGPHEQKASTLVLQDLVEDKLGVVFRRHGAVKTRRQLLFPKSSHYEEQNVVKLFDASGTLVQLPYDFTLPYARTIARKPPPVEKTYTIGQVYRDALTGGAPRSNGEADFDIISYNSLDLALKEAEVMKVMDEVIDEFPSLTTTPICFHINHSDLLELIMESCRIAPPLRRSVKQILNRLNIQQWTWQKIRTDLRSPTVGVSSTSLDDLEKFNFRDKPEIAFRKIQSLLEGTELLDRTHAIFAHLRTVLGYLKKFTVRRPVYVSPLGTFNEKFYAGGFMFQCLYDSKRRDVIAAGGRYDSLIEEHRPKGQGKISGCHAVGLNLGWDRLVASMARLEKKTPKNNFLKKSNDEESGAGQWATRRCDVLVASFDSAALRSTGVKMVGELWAHDVSAELAIDARSPEELLAHYADDKHSWIVIIKPDAINTGKPDLKVKSLVRKEDTDIRSAELLSYLRQEMRERDHREGRAAVARPVSRLFGGSNSANGHHDNHSTHAHNTTDTATGGGGSGGSTANNNVQVLMAQHRSKKSNKWSIVEAAQARTRELLAAYANGAPPIAAIETKDEILEMLRETRLSEPDSWRRVIQSVPLAERQYLQEVHAMLAGYRRKWEGEGGRAVEGRAAFVYNFRTGGVVMYDLGL</sequence>
<dbReference type="Gene3D" id="3.30.930.10">
    <property type="entry name" value="Bira Bifunctional Protein, Domain 2"/>
    <property type="match status" value="1"/>
</dbReference>
<dbReference type="Pfam" id="PF05773">
    <property type="entry name" value="RWD"/>
    <property type="match status" value="1"/>
</dbReference>
<evidence type="ECO:0000256" key="3">
    <source>
        <dbReference type="ARBA" id="ARBA00022679"/>
    </source>
</evidence>
<dbReference type="PANTHER" id="PTHR11042">
    <property type="entry name" value="EUKARYOTIC TRANSLATION INITIATION FACTOR 2-ALPHA KINASE EIF2-ALPHA KINASE -RELATED"/>
    <property type="match status" value="1"/>
</dbReference>
<dbReference type="PROSITE" id="PS50011">
    <property type="entry name" value="PROTEIN_KINASE_DOM"/>
    <property type="match status" value="2"/>
</dbReference>
<feature type="region of interest" description="Disordered" evidence="11">
    <location>
        <begin position="707"/>
        <end position="746"/>
    </location>
</feature>
<dbReference type="Pfam" id="PF13393">
    <property type="entry name" value="tRNA-synt_His"/>
    <property type="match status" value="1"/>
</dbReference>
<comment type="caution">
    <text evidence="14">The sequence shown here is derived from an EMBL/GenBank/DDBJ whole genome shotgun (WGS) entry which is preliminary data.</text>
</comment>
<reference evidence="14 15" key="1">
    <citation type="journal article" date="2021" name="Nat. Commun.">
        <title>Genetic determinants of endophytism in the Arabidopsis root mycobiome.</title>
        <authorList>
            <person name="Mesny F."/>
            <person name="Miyauchi S."/>
            <person name="Thiergart T."/>
            <person name="Pickel B."/>
            <person name="Atanasova L."/>
            <person name="Karlsson M."/>
            <person name="Huettel B."/>
            <person name="Barry K.W."/>
            <person name="Haridas S."/>
            <person name="Chen C."/>
            <person name="Bauer D."/>
            <person name="Andreopoulos W."/>
            <person name="Pangilinan J."/>
            <person name="LaButti K."/>
            <person name="Riley R."/>
            <person name="Lipzen A."/>
            <person name="Clum A."/>
            <person name="Drula E."/>
            <person name="Henrissat B."/>
            <person name="Kohler A."/>
            <person name="Grigoriev I.V."/>
            <person name="Martin F.M."/>
            <person name="Hacquard S."/>
        </authorList>
    </citation>
    <scope>NUCLEOTIDE SEQUENCE [LARGE SCALE GENOMIC DNA]</scope>
    <source>
        <strain evidence="14 15">MPI-SDFR-AT-0080</strain>
    </source>
</reference>
<dbReference type="Pfam" id="PF12745">
    <property type="entry name" value="HGTP_anticodon2"/>
    <property type="match status" value="1"/>
</dbReference>
<dbReference type="Gene3D" id="3.10.110.10">
    <property type="entry name" value="Ubiquitin Conjugating Enzyme"/>
    <property type="match status" value="1"/>
</dbReference>
<feature type="binding site" evidence="10">
    <location>
        <position position="617"/>
    </location>
    <ligand>
        <name>ATP</name>
        <dbReference type="ChEBI" id="CHEBI:30616"/>
    </ligand>
</feature>
<dbReference type="InterPro" id="IPR017441">
    <property type="entry name" value="Protein_kinase_ATP_BS"/>
</dbReference>
<dbReference type="InterPro" id="IPR006575">
    <property type="entry name" value="RWD_dom"/>
</dbReference>
<dbReference type="InterPro" id="IPR008271">
    <property type="entry name" value="Ser/Thr_kinase_AS"/>
</dbReference>
<dbReference type="Proteomes" id="UP000774617">
    <property type="component" value="Unassembled WGS sequence"/>
</dbReference>
<comment type="catalytic activity">
    <reaction evidence="8">
        <text>L-threonyl-[protein] + ATP = O-phospho-L-threonyl-[protein] + ADP + H(+)</text>
        <dbReference type="Rhea" id="RHEA:46608"/>
        <dbReference type="Rhea" id="RHEA-COMP:11060"/>
        <dbReference type="Rhea" id="RHEA-COMP:11605"/>
        <dbReference type="ChEBI" id="CHEBI:15378"/>
        <dbReference type="ChEBI" id="CHEBI:30013"/>
        <dbReference type="ChEBI" id="CHEBI:30616"/>
        <dbReference type="ChEBI" id="CHEBI:61977"/>
        <dbReference type="ChEBI" id="CHEBI:456216"/>
        <dbReference type="EC" id="2.7.11.1"/>
    </reaction>
</comment>
<feature type="domain" description="Protein kinase" evidence="12">
    <location>
        <begin position="587"/>
        <end position="957"/>
    </location>
</feature>
<gene>
    <name evidence="14" type="ORF">B0J12DRAFT_75820</name>
</gene>
<dbReference type="SUPFAM" id="SSF55681">
    <property type="entry name" value="Class II aaRS and biotin synthetases"/>
    <property type="match status" value="1"/>
</dbReference>
<keyword evidence="5" id="KW-0418">Kinase</keyword>
<dbReference type="InterPro" id="IPR045864">
    <property type="entry name" value="aa-tRNA-synth_II/BPL/LPL"/>
</dbReference>
<dbReference type="InterPro" id="IPR011009">
    <property type="entry name" value="Kinase-like_dom_sf"/>
</dbReference>
<evidence type="ECO:0000256" key="2">
    <source>
        <dbReference type="ARBA" id="ARBA00022527"/>
    </source>
</evidence>
<dbReference type="InterPro" id="IPR024435">
    <property type="entry name" value="HisRS-related_dom"/>
</dbReference>
<feature type="compositionally biased region" description="Acidic residues" evidence="11">
    <location>
        <begin position="707"/>
        <end position="724"/>
    </location>
</feature>
<dbReference type="Gene3D" id="3.30.200.20">
    <property type="entry name" value="Phosphorylase Kinase, domain 1"/>
    <property type="match status" value="1"/>
</dbReference>
<dbReference type="InterPro" id="IPR041715">
    <property type="entry name" value="HisRS-like_core"/>
</dbReference>
<feature type="domain" description="Protein kinase" evidence="12">
    <location>
        <begin position="268"/>
        <end position="531"/>
    </location>
</feature>
<keyword evidence="6 10" id="KW-0067">ATP-binding</keyword>
<evidence type="ECO:0000256" key="4">
    <source>
        <dbReference type="ARBA" id="ARBA00022741"/>
    </source>
</evidence>
<feature type="region of interest" description="Disordered" evidence="11">
    <location>
        <begin position="1"/>
        <end position="44"/>
    </location>
</feature>
<dbReference type="InterPro" id="IPR016135">
    <property type="entry name" value="UBQ-conjugating_enzyme/RWD"/>
</dbReference>
<keyword evidence="2" id="KW-0723">Serine/threonine-protein kinase</keyword>
<dbReference type="CDD" id="cd14012">
    <property type="entry name" value="PK_eIF2AK_GCN2_rpt1"/>
    <property type="match status" value="1"/>
</dbReference>
<dbReference type="SUPFAM" id="SSF54495">
    <property type="entry name" value="UBC-like"/>
    <property type="match status" value="1"/>
</dbReference>
<evidence type="ECO:0000259" key="13">
    <source>
        <dbReference type="PROSITE" id="PS50908"/>
    </source>
</evidence>
<evidence type="ECO:0000256" key="6">
    <source>
        <dbReference type="ARBA" id="ARBA00022840"/>
    </source>
</evidence>
<dbReference type="InterPro" id="IPR000719">
    <property type="entry name" value="Prot_kinase_dom"/>
</dbReference>
<keyword evidence="4 10" id="KW-0547">Nucleotide-binding</keyword>
<dbReference type="SMART" id="SM00591">
    <property type="entry name" value="RWD"/>
    <property type="match status" value="1"/>
</dbReference>
<feature type="compositionally biased region" description="Basic residues" evidence="11">
    <location>
        <begin position="1"/>
        <end position="12"/>
    </location>
</feature>
<accession>A0ABQ8GE78</accession>
<dbReference type="Gene3D" id="3.40.50.800">
    <property type="entry name" value="Anticodon-binding domain"/>
    <property type="match status" value="1"/>
</dbReference>
<dbReference type="InterPro" id="IPR050339">
    <property type="entry name" value="CC_SR_Kinase"/>
</dbReference>
<dbReference type="PANTHER" id="PTHR11042:SF136">
    <property type="entry name" value="EIF-2-ALPHA KINASE GCN2"/>
    <property type="match status" value="1"/>
</dbReference>
<comment type="catalytic activity">
    <reaction evidence="9">
        <text>L-seryl-[protein] + ATP = O-phospho-L-seryl-[protein] + ADP + H(+)</text>
        <dbReference type="Rhea" id="RHEA:17989"/>
        <dbReference type="Rhea" id="RHEA-COMP:9863"/>
        <dbReference type="Rhea" id="RHEA-COMP:11604"/>
        <dbReference type="ChEBI" id="CHEBI:15378"/>
        <dbReference type="ChEBI" id="CHEBI:29999"/>
        <dbReference type="ChEBI" id="CHEBI:30616"/>
        <dbReference type="ChEBI" id="CHEBI:83421"/>
        <dbReference type="ChEBI" id="CHEBI:456216"/>
        <dbReference type="EC" id="2.7.11.1"/>
    </reaction>
</comment>